<dbReference type="GO" id="GO:0016491">
    <property type="term" value="F:oxidoreductase activity"/>
    <property type="evidence" value="ECO:0007669"/>
    <property type="project" value="UniProtKB-KW"/>
</dbReference>
<dbReference type="PANTHER" id="PTHR43401:SF2">
    <property type="entry name" value="L-THREONINE 3-DEHYDROGENASE"/>
    <property type="match status" value="1"/>
</dbReference>
<dbReference type="Pfam" id="PF00107">
    <property type="entry name" value="ADH_zinc_N"/>
    <property type="match status" value="1"/>
</dbReference>
<dbReference type="InterPro" id="IPR002328">
    <property type="entry name" value="ADH_Zn_CS"/>
</dbReference>
<dbReference type="AlphaFoldDB" id="A0A4Y4DJJ0"/>
<dbReference type="PANTHER" id="PTHR43401">
    <property type="entry name" value="L-THREONINE 3-DEHYDROGENASE"/>
    <property type="match status" value="1"/>
</dbReference>
<comment type="caution">
    <text evidence="7">The sequence shown here is derived from an EMBL/GenBank/DDBJ whole genome shotgun (WGS) entry which is preliminary data.</text>
</comment>
<dbReference type="SUPFAM" id="SSF50129">
    <property type="entry name" value="GroES-like"/>
    <property type="match status" value="1"/>
</dbReference>
<dbReference type="InterPro" id="IPR013149">
    <property type="entry name" value="ADH-like_C"/>
</dbReference>
<evidence type="ECO:0000256" key="4">
    <source>
        <dbReference type="ARBA" id="ARBA00023002"/>
    </source>
</evidence>
<dbReference type="Proteomes" id="UP000316612">
    <property type="component" value="Unassembled WGS sequence"/>
</dbReference>
<organism evidence="7 8">
    <name type="scientific">Glutamicibacter uratoxydans</name>
    <name type="common">Arthrobacter uratoxydans</name>
    <dbReference type="NCBI Taxonomy" id="43667"/>
    <lineage>
        <taxon>Bacteria</taxon>
        <taxon>Bacillati</taxon>
        <taxon>Actinomycetota</taxon>
        <taxon>Actinomycetes</taxon>
        <taxon>Micrococcales</taxon>
        <taxon>Micrococcaceae</taxon>
        <taxon>Glutamicibacter</taxon>
    </lineage>
</organism>
<keyword evidence="2 5" id="KW-0479">Metal-binding</keyword>
<reference evidence="7 8" key="1">
    <citation type="submission" date="2019-06" db="EMBL/GenBank/DDBJ databases">
        <title>Whole genome shotgun sequence of Glutamicibacter uratoxydans NBRC 15515.</title>
        <authorList>
            <person name="Hosoyama A."/>
            <person name="Uohara A."/>
            <person name="Ohji S."/>
            <person name="Ichikawa N."/>
        </authorList>
    </citation>
    <scope>NUCLEOTIDE SEQUENCE [LARGE SCALE GENOMIC DNA]</scope>
    <source>
        <strain evidence="7 8">NBRC 15515</strain>
    </source>
</reference>
<comment type="cofactor">
    <cofactor evidence="1 5">
        <name>Zn(2+)</name>
        <dbReference type="ChEBI" id="CHEBI:29105"/>
    </cofactor>
</comment>
<dbReference type="InterPro" id="IPR011032">
    <property type="entry name" value="GroES-like_sf"/>
</dbReference>
<gene>
    <name evidence="7" type="ORF">AUR04nite_10110</name>
</gene>
<protein>
    <submittedName>
        <fullName evidence="7">L-threonine 3-dehydrogenase</fullName>
    </submittedName>
</protein>
<evidence type="ECO:0000256" key="2">
    <source>
        <dbReference type="ARBA" id="ARBA00022723"/>
    </source>
</evidence>
<dbReference type="InterPro" id="IPR013154">
    <property type="entry name" value="ADH-like_N"/>
</dbReference>
<dbReference type="Gene3D" id="3.40.50.720">
    <property type="entry name" value="NAD(P)-binding Rossmann-like Domain"/>
    <property type="match status" value="1"/>
</dbReference>
<dbReference type="OrthoDB" id="9797931at2"/>
<feature type="domain" description="Enoyl reductase (ER)" evidence="6">
    <location>
        <begin position="12"/>
        <end position="342"/>
    </location>
</feature>
<sequence>MRAILKTSAERGATFTADAEHPKAMPGMVVLEIGAASLCGTDRELYEWTPSAQAFNLNLPVVLGHEGAGTVVEVGAGVTNLKIGDRVALESHLACGQCFACRTSSAHTCEKTKILGMHFDGVFAEYSAVPAEICVPLPTDLSLESGALLEATGVAVHAIQRANYSVAGGSVLVSGAGPVGLATIYLSLHLGASHVVAVDPNPFRRAQAERLGAIALDPSDNVVERCRDLAGRRGGFEVGFECSGAPGTLDVLFEAVRREATVVTVGHPGRTSQIDVAAYINKKGITLRGIFGRRLWETWEQSLQLLDSGRVELDWLVTHRMRLEQMDEAIELLTGDACKVLLVPSLT</sequence>
<dbReference type="SMART" id="SM00829">
    <property type="entry name" value="PKS_ER"/>
    <property type="match status" value="1"/>
</dbReference>
<dbReference type="InterPro" id="IPR036291">
    <property type="entry name" value="NAD(P)-bd_dom_sf"/>
</dbReference>
<dbReference type="RefSeq" id="WP_141362605.1">
    <property type="nucleotide sequence ID" value="NZ_BAAAJL010000008.1"/>
</dbReference>
<evidence type="ECO:0000313" key="7">
    <source>
        <dbReference type="EMBL" id="GED05479.1"/>
    </source>
</evidence>
<evidence type="ECO:0000256" key="5">
    <source>
        <dbReference type="RuleBase" id="RU361277"/>
    </source>
</evidence>
<dbReference type="Pfam" id="PF08240">
    <property type="entry name" value="ADH_N"/>
    <property type="match status" value="1"/>
</dbReference>
<dbReference type="InterPro" id="IPR020843">
    <property type="entry name" value="ER"/>
</dbReference>
<dbReference type="InterPro" id="IPR050129">
    <property type="entry name" value="Zn_alcohol_dh"/>
</dbReference>
<keyword evidence="4" id="KW-0560">Oxidoreductase</keyword>
<evidence type="ECO:0000259" key="6">
    <source>
        <dbReference type="SMART" id="SM00829"/>
    </source>
</evidence>
<dbReference type="SUPFAM" id="SSF51735">
    <property type="entry name" value="NAD(P)-binding Rossmann-fold domains"/>
    <property type="match status" value="1"/>
</dbReference>
<evidence type="ECO:0000256" key="3">
    <source>
        <dbReference type="ARBA" id="ARBA00022833"/>
    </source>
</evidence>
<comment type="similarity">
    <text evidence="5">Belongs to the zinc-containing alcohol dehydrogenase family.</text>
</comment>
<dbReference type="GO" id="GO:0008270">
    <property type="term" value="F:zinc ion binding"/>
    <property type="evidence" value="ECO:0007669"/>
    <property type="project" value="InterPro"/>
</dbReference>
<evidence type="ECO:0000313" key="8">
    <source>
        <dbReference type="Proteomes" id="UP000316612"/>
    </source>
</evidence>
<proteinExistence type="inferred from homology"/>
<name>A0A4Y4DJJ0_GLUUR</name>
<evidence type="ECO:0000256" key="1">
    <source>
        <dbReference type="ARBA" id="ARBA00001947"/>
    </source>
</evidence>
<dbReference type="EMBL" id="BJNY01000005">
    <property type="protein sequence ID" value="GED05479.1"/>
    <property type="molecule type" value="Genomic_DNA"/>
</dbReference>
<dbReference type="PROSITE" id="PS00059">
    <property type="entry name" value="ADH_ZINC"/>
    <property type="match status" value="1"/>
</dbReference>
<dbReference type="Gene3D" id="3.90.180.10">
    <property type="entry name" value="Medium-chain alcohol dehydrogenases, catalytic domain"/>
    <property type="match status" value="1"/>
</dbReference>
<accession>A0A4Y4DJJ0</accession>
<keyword evidence="8" id="KW-1185">Reference proteome</keyword>
<keyword evidence="3 5" id="KW-0862">Zinc</keyword>